<feature type="transmembrane region" description="Helical" evidence="6">
    <location>
        <begin position="75"/>
        <end position="99"/>
    </location>
</feature>
<dbReference type="Pfam" id="PF00482">
    <property type="entry name" value="T2SSF"/>
    <property type="match status" value="1"/>
</dbReference>
<evidence type="ECO:0000256" key="6">
    <source>
        <dbReference type="SAM" id="Phobius"/>
    </source>
</evidence>
<comment type="subcellular location">
    <subcellularLocation>
        <location evidence="1">Cell membrane</location>
        <topology evidence="1">Multi-pass membrane protein</topology>
    </subcellularLocation>
</comment>
<feature type="transmembrane region" description="Helical" evidence="6">
    <location>
        <begin position="303"/>
        <end position="322"/>
    </location>
</feature>
<dbReference type="PANTHER" id="PTHR35402">
    <property type="entry name" value="INTEGRAL MEMBRANE PROTEIN-RELATED"/>
    <property type="match status" value="1"/>
</dbReference>
<sequence length="323" mass="36454">MRQKTEYDDDFSIAEKMKLRENYGAYFDFLKNPFSHFEQNPFLSFILGLVCAAITVFVFYAFFEKSYLISDFPFLFIFLTTESAVLFTALVFFLPFIYFEEKHQRKIEMIEEQLPGFLRGLSDLVAGGLTLQEALSEISHKTNQINGKNRTGFEDEIRLIGLKMKTGIPFETCLENFGKRNDSKLIQRAASVITAAEKSGGLMHLSIDAAVFDIQEAVNLKKERNSKQSVYGTVLFISFLLFIGIAVLLIKQFDSMNTLTAQTHAADSAYESAVLIYRMLLIQAFFSGLMIGKLQKGKAAAGLKYAFLMLLTVWISFSAGGVF</sequence>
<keyword evidence="3 6" id="KW-0812">Transmembrane</keyword>
<comment type="caution">
    <text evidence="8">The sequence shown here is derived from an EMBL/GenBank/DDBJ whole genome shotgun (WGS) entry which is preliminary data.</text>
</comment>
<evidence type="ECO:0000259" key="7">
    <source>
        <dbReference type="Pfam" id="PF00482"/>
    </source>
</evidence>
<keyword evidence="9" id="KW-1185">Reference proteome</keyword>
<evidence type="ECO:0000256" key="4">
    <source>
        <dbReference type="ARBA" id="ARBA00022989"/>
    </source>
</evidence>
<keyword evidence="2" id="KW-1003">Cell membrane</keyword>
<dbReference type="InterPro" id="IPR042094">
    <property type="entry name" value="T2SS_GspF_sf"/>
</dbReference>
<evidence type="ECO:0000313" key="9">
    <source>
        <dbReference type="Proteomes" id="UP001272052"/>
    </source>
</evidence>
<keyword evidence="5 6" id="KW-0472">Membrane</keyword>
<evidence type="ECO:0000256" key="3">
    <source>
        <dbReference type="ARBA" id="ARBA00022692"/>
    </source>
</evidence>
<proteinExistence type="predicted"/>
<dbReference type="PANTHER" id="PTHR35402:SF1">
    <property type="entry name" value="TYPE II SECRETION SYSTEM PROTEIN GSPF DOMAIN-CONTAINING PROTEIN"/>
    <property type="match status" value="1"/>
</dbReference>
<accession>A0ABU3VQ74</accession>
<reference evidence="8 9" key="1">
    <citation type="submission" date="2023-06" db="EMBL/GenBank/DDBJ databases">
        <title>Genome sequence of Methanimicrococcus sp. At1.</title>
        <authorList>
            <person name="Protasov E."/>
            <person name="Platt K."/>
            <person name="Poehlein A."/>
            <person name="Daniel R."/>
            <person name="Brune A."/>
        </authorList>
    </citation>
    <scope>NUCLEOTIDE SEQUENCE [LARGE SCALE GENOMIC DNA]</scope>
    <source>
        <strain evidence="8 9">At1</strain>
    </source>
</reference>
<feature type="domain" description="Type II secretion system protein GspF" evidence="7">
    <location>
        <begin position="117"/>
        <end position="249"/>
    </location>
</feature>
<evidence type="ECO:0000256" key="2">
    <source>
        <dbReference type="ARBA" id="ARBA00022475"/>
    </source>
</evidence>
<name>A0ABU3VQ74_9EURY</name>
<gene>
    <name evidence="8" type="ORF">MmiAt1_11370</name>
</gene>
<dbReference type="EMBL" id="JAWDKC010000019">
    <property type="protein sequence ID" value="MDV0445553.1"/>
    <property type="molecule type" value="Genomic_DNA"/>
</dbReference>
<dbReference type="InterPro" id="IPR018076">
    <property type="entry name" value="T2SS_GspF_dom"/>
</dbReference>
<dbReference type="RefSeq" id="WP_318785974.1">
    <property type="nucleotide sequence ID" value="NZ_JAWDKC010000019.1"/>
</dbReference>
<evidence type="ECO:0000256" key="1">
    <source>
        <dbReference type="ARBA" id="ARBA00004651"/>
    </source>
</evidence>
<feature type="transmembrane region" description="Helical" evidence="6">
    <location>
        <begin position="230"/>
        <end position="250"/>
    </location>
</feature>
<feature type="transmembrane region" description="Helical" evidence="6">
    <location>
        <begin position="42"/>
        <end position="63"/>
    </location>
</feature>
<protein>
    <recommendedName>
        <fullName evidence="7">Type II secretion system protein GspF domain-containing protein</fullName>
    </recommendedName>
</protein>
<evidence type="ECO:0000313" key="8">
    <source>
        <dbReference type="EMBL" id="MDV0445553.1"/>
    </source>
</evidence>
<dbReference type="Proteomes" id="UP001272052">
    <property type="component" value="Unassembled WGS sequence"/>
</dbReference>
<organism evidence="8 9">
    <name type="scientific">Methanimicrococcus hacksteinii</name>
    <dbReference type="NCBI Taxonomy" id="3028293"/>
    <lineage>
        <taxon>Archaea</taxon>
        <taxon>Methanobacteriati</taxon>
        <taxon>Methanobacteriota</taxon>
        <taxon>Stenosarchaea group</taxon>
        <taxon>Methanomicrobia</taxon>
        <taxon>Methanosarcinales</taxon>
        <taxon>Methanosarcinaceae</taxon>
        <taxon>Methanimicrococcus</taxon>
    </lineage>
</organism>
<evidence type="ECO:0000256" key="5">
    <source>
        <dbReference type="ARBA" id="ARBA00023136"/>
    </source>
</evidence>
<dbReference type="Gene3D" id="1.20.81.30">
    <property type="entry name" value="Type II secretion system (T2SS), domain F"/>
    <property type="match status" value="1"/>
</dbReference>
<keyword evidence="4 6" id="KW-1133">Transmembrane helix</keyword>
<feature type="transmembrane region" description="Helical" evidence="6">
    <location>
        <begin position="270"/>
        <end position="291"/>
    </location>
</feature>
<dbReference type="InterPro" id="IPR056569">
    <property type="entry name" value="ArlJ-like"/>
</dbReference>